<dbReference type="Pfam" id="PF11807">
    <property type="entry name" value="UstYa"/>
    <property type="match status" value="1"/>
</dbReference>
<dbReference type="RefSeq" id="XP_044660490.1">
    <property type="nucleotide sequence ID" value="XM_044804555.1"/>
</dbReference>
<dbReference type="InterPro" id="IPR021765">
    <property type="entry name" value="UstYa-like"/>
</dbReference>
<keyword evidence="3" id="KW-1185">Reference proteome</keyword>
<organism evidence="2 3">
    <name type="scientific">Cercospora kikuchii</name>
    <dbReference type="NCBI Taxonomy" id="84275"/>
    <lineage>
        <taxon>Eukaryota</taxon>
        <taxon>Fungi</taxon>
        <taxon>Dikarya</taxon>
        <taxon>Ascomycota</taxon>
        <taxon>Pezizomycotina</taxon>
        <taxon>Dothideomycetes</taxon>
        <taxon>Dothideomycetidae</taxon>
        <taxon>Mycosphaerellales</taxon>
        <taxon>Mycosphaerellaceae</taxon>
        <taxon>Cercospora</taxon>
    </lineage>
</organism>
<evidence type="ECO:0000313" key="2">
    <source>
        <dbReference type="EMBL" id="GIZ46003.1"/>
    </source>
</evidence>
<dbReference type="OrthoDB" id="3687641at2759"/>
<gene>
    <name evidence="2" type="ORF">CKM354_000914600</name>
</gene>
<proteinExistence type="inferred from homology"/>
<dbReference type="EMBL" id="BOLY01000006">
    <property type="protein sequence ID" value="GIZ46003.1"/>
    <property type="molecule type" value="Genomic_DNA"/>
</dbReference>
<reference evidence="2 3" key="1">
    <citation type="submission" date="2021-01" db="EMBL/GenBank/DDBJ databases">
        <title>Cercospora kikuchii MAFF 305040 whole genome shotgun sequence.</title>
        <authorList>
            <person name="Kashiwa T."/>
            <person name="Suzuki T."/>
        </authorList>
    </citation>
    <scope>NUCLEOTIDE SEQUENCE [LARGE SCALE GENOMIC DNA]</scope>
    <source>
        <strain evidence="2 3">MAFF 305040</strain>
    </source>
</reference>
<sequence>MMTNETPVYNDIELVIEHVRVDGELWWDENDIFRQDPTPETDQARKDLIGGEANRIFVCKEDWIKTGLDPDVGAQWVGDPTGQTYMAEINVFHLIHCLHMIRRGAFMDYYEFARPINPLFDVGDYGRNDMDGLPRVKPNPLRSKYGP</sequence>
<dbReference type="GO" id="GO:0043386">
    <property type="term" value="P:mycotoxin biosynthetic process"/>
    <property type="evidence" value="ECO:0007669"/>
    <property type="project" value="InterPro"/>
</dbReference>
<dbReference type="AlphaFoldDB" id="A0A9P3CX35"/>
<comment type="similarity">
    <text evidence="1">Belongs to the ustYa family.</text>
</comment>
<accession>A0A9P3CX35</accession>
<protein>
    <submittedName>
        <fullName evidence="2">Uncharacterized protein</fullName>
    </submittedName>
</protein>
<dbReference type="Proteomes" id="UP000825890">
    <property type="component" value="Unassembled WGS sequence"/>
</dbReference>
<comment type="caution">
    <text evidence="2">The sequence shown here is derived from an EMBL/GenBank/DDBJ whole genome shotgun (WGS) entry which is preliminary data.</text>
</comment>
<dbReference type="GeneID" id="68294721"/>
<name>A0A9P3CX35_9PEZI</name>
<evidence type="ECO:0000256" key="1">
    <source>
        <dbReference type="ARBA" id="ARBA00035112"/>
    </source>
</evidence>
<evidence type="ECO:0000313" key="3">
    <source>
        <dbReference type="Proteomes" id="UP000825890"/>
    </source>
</evidence>